<dbReference type="EMBL" id="NEVV01000005">
    <property type="protein sequence ID" value="OZI75386.1"/>
    <property type="molecule type" value="Genomic_DNA"/>
</dbReference>
<keyword evidence="1" id="KW-0732">Signal</keyword>
<keyword evidence="3" id="KW-1185">Reference proteome</keyword>
<dbReference type="Gene3D" id="3.40.50.2300">
    <property type="match status" value="2"/>
</dbReference>
<dbReference type="InterPro" id="IPR007487">
    <property type="entry name" value="ABC_transpt-TYRBP-like"/>
</dbReference>
<protein>
    <recommendedName>
        <fullName evidence="4">ABC transporter substrate-binding protein</fullName>
    </recommendedName>
</protein>
<dbReference type="PANTHER" id="PTHR35271:SF1">
    <property type="entry name" value="ABC TRANSPORTER, SUBSTRATE-BINDING LIPOPROTEIN"/>
    <property type="match status" value="1"/>
</dbReference>
<name>A0ABX4FAR7_9BORD</name>
<dbReference type="Pfam" id="PF04392">
    <property type="entry name" value="ABC_sub_bind"/>
    <property type="match status" value="1"/>
</dbReference>
<comment type="caution">
    <text evidence="2">The sequence shown here is derived from an EMBL/GenBank/DDBJ whole genome shotgun (WGS) entry which is preliminary data.</text>
</comment>
<feature type="chain" id="PRO_5045658276" description="ABC transporter substrate-binding protein" evidence="1">
    <location>
        <begin position="24"/>
        <end position="396"/>
    </location>
</feature>
<sequence length="396" mass="43201">MSLRLGILAPLALLLGHAWPVAAASSPPPAAAALGSGTALTSPRHPPPSHLSGRKWRIGYVGSGEYQEYSRTLYAIARGLQQLGWLRIDNMPEIADMKKAWLYLATHARSDYIEFVPDAWWQPGNFDTALRPALRDAVAARLRDAKDIDLIIAMGTWAGQDMVELGTPVPTVVVSSTDPISARIVPNAADSGQDNLHARVQPAYYQRQIQLFHDIVPFKTLGLVYEDTEAGRTYAAIDKVAALMPALDFSVKRCDARATGVSIAVAIQNVLHCYQELSSEVDAFYVTEHRGITSTSIKQLAALLRDARVPSFSMQGSDEVKAGLLMSLAKADYSSVGMFHAQTIARIFNGEKPRNISQVWNAPAKIAINLETARRIGFDPPVDILLAADEVYQAEQ</sequence>
<evidence type="ECO:0008006" key="4">
    <source>
        <dbReference type="Google" id="ProtNLM"/>
    </source>
</evidence>
<dbReference type="PANTHER" id="PTHR35271">
    <property type="entry name" value="ABC TRANSPORTER, SUBSTRATE-BINDING LIPOPROTEIN-RELATED"/>
    <property type="match status" value="1"/>
</dbReference>
<evidence type="ECO:0000256" key="1">
    <source>
        <dbReference type="SAM" id="SignalP"/>
    </source>
</evidence>
<organism evidence="2 3">
    <name type="scientific">Bordetella genomosp. 6</name>
    <dbReference type="NCBI Taxonomy" id="463024"/>
    <lineage>
        <taxon>Bacteria</taxon>
        <taxon>Pseudomonadati</taxon>
        <taxon>Pseudomonadota</taxon>
        <taxon>Betaproteobacteria</taxon>
        <taxon>Burkholderiales</taxon>
        <taxon>Alcaligenaceae</taxon>
        <taxon>Bordetella</taxon>
    </lineage>
</organism>
<gene>
    <name evidence="2" type="ORF">CAL23_15770</name>
</gene>
<evidence type="ECO:0000313" key="3">
    <source>
        <dbReference type="Proteomes" id="UP000216524"/>
    </source>
</evidence>
<accession>A0ABX4FAR7</accession>
<proteinExistence type="predicted"/>
<dbReference type="Proteomes" id="UP000216524">
    <property type="component" value="Unassembled WGS sequence"/>
</dbReference>
<dbReference type="RefSeq" id="WP_094829970.1">
    <property type="nucleotide sequence ID" value="NZ_NEVV01000005.1"/>
</dbReference>
<reference evidence="2 3" key="1">
    <citation type="submission" date="2017-05" db="EMBL/GenBank/DDBJ databases">
        <title>Complete and WGS of Bordetella genogroups.</title>
        <authorList>
            <person name="Spilker T."/>
            <person name="Lipuma J."/>
        </authorList>
    </citation>
    <scope>NUCLEOTIDE SEQUENCE [LARGE SCALE GENOMIC DNA]</scope>
    <source>
        <strain evidence="2 3">AU3139</strain>
    </source>
</reference>
<feature type="signal peptide" evidence="1">
    <location>
        <begin position="1"/>
        <end position="23"/>
    </location>
</feature>
<evidence type="ECO:0000313" key="2">
    <source>
        <dbReference type="EMBL" id="OZI75386.1"/>
    </source>
</evidence>